<sequence>MGSEFDKSDNGAGIRLRIMKGCQSTWFRTKILKESYTLDKILTMARLEARATSHAIQMETGRVRMMEQTPRMAGSYNRQDKTPLPLKEKHRWTCYLYGLEYLHVGACPAMGLKCRKCNSDNHFASVYMGGHLKAERGRPARPCVAMSRHALQVEARNRSSSIDSYAASRRDTNEHLYSCQTSQH</sequence>
<name>A0AAV7MZA5_PLEWA</name>
<dbReference type="EMBL" id="JANPWB010000013">
    <property type="protein sequence ID" value="KAJ1108502.1"/>
    <property type="molecule type" value="Genomic_DNA"/>
</dbReference>
<reference evidence="1" key="1">
    <citation type="journal article" date="2022" name="bioRxiv">
        <title>Sequencing and chromosome-scale assembly of the giantPleurodeles waltlgenome.</title>
        <authorList>
            <person name="Brown T."/>
            <person name="Elewa A."/>
            <person name="Iarovenko S."/>
            <person name="Subramanian E."/>
            <person name="Araus A.J."/>
            <person name="Petzold A."/>
            <person name="Susuki M."/>
            <person name="Suzuki K.-i.T."/>
            <person name="Hayashi T."/>
            <person name="Toyoda A."/>
            <person name="Oliveira C."/>
            <person name="Osipova E."/>
            <person name="Leigh N.D."/>
            <person name="Simon A."/>
            <person name="Yun M.H."/>
        </authorList>
    </citation>
    <scope>NUCLEOTIDE SEQUENCE</scope>
    <source>
        <strain evidence="1">20211129_DDA</strain>
        <tissue evidence="1">Liver</tissue>
    </source>
</reference>
<evidence type="ECO:0000313" key="2">
    <source>
        <dbReference type="Proteomes" id="UP001066276"/>
    </source>
</evidence>
<gene>
    <name evidence="1" type="ORF">NDU88_005878</name>
</gene>
<organism evidence="1 2">
    <name type="scientific">Pleurodeles waltl</name>
    <name type="common">Iberian ribbed newt</name>
    <dbReference type="NCBI Taxonomy" id="8319"/>
    <lineage>
        <taxon>Eukaryota</taxon>
        <taxon>Metazoa</taxon>
        <taxon>Chordata</taxon>
        <taxon>Craniata</taxon>
        <taxon>Vertebrata</taxon>
        <taxon>Euteleostomi</taxon>
        <taxon>Amphibia</taxon>
        <taxon>Batrachia</taxon>
        <taxon>Caudata</taxon>
        <taxon>Salamandroidea</taxon>
        <taxon>Salamandridae</taxon>
        <taxon>Pleurodelinae</taxon>
        <taxon>Pleurodeles</taxon>
    </lineage>
</organism>
<protein>
    <submittedName>
        <fullName evidence="1">Uncharacterized protein</fullName>
    </submittedName>
</protein>
<dbReference type="AlphaFoldDB" id="A0AAV7MZA5"/>
<comment type="caution">
    <text evidence="1">The sequence shown here is derived from an EMBL/GenBank/DDBJ whole genome shotgun (WGS) entry which is preliminary data.</text>
</comment>
<proteinExistence type="predicted"/>
<evidence type="ECO:0000313" key="1">
    <source>
        <dbReference type="EMBL" id="KAJ1108502.1"/>
    </source>
</evidence>
<keyword evidence="2" id="KW-1185">Reference proteome</keyword>
<accession>A0AAV7MZA5</accession>
<dbReference type="Proteomes" id="UP001066276">
    <property type="component" value="Chromosome 9"/>
</dbReference>